<dbReference type="HOGENOM" id="CLU_068508_1_2_12"/>
<feature type="binding site" evidence="7">
    <location>
        <begin position="65"/>
        <end position="67"/>
    </location>
    <ligand>
        <name>substrate</name>
    </ligand>
</feature>
<dbReference type="RefSeq" id="WP_013254620.1">
    <property type="nucleotide sequence ID" value="NC_014364.1"/>
</dbReference>
<keyword evidence="4 7" id="KW-0460">Magnesium</keyword>
<keyword evidence="5 7" id="KW-0546">Nucleotide metabolism</keyword>
<comment type="cofactor">
    <cofactor evidence="7">
        <name>Mg(2+)</name>
        <dbReference type="ChEBI" id="CHEBI:18420"/>
    </cofactor>
</comment>
<dbReference type="Proteomes" id="UP000002318">
    <property type="component" value="Chromosome"/>
</dbReference>
<dbReference type="STRING" id="573413.Spirs_2034"/>
<feature type="domain" description="dUTPase-like" evidence="8">
    <location>
        <begin position="15"/>
        <end position="144"/>
    </location>
</feature>
<dbReference type="InterPro" id="IPR033704">
    <property type="entry name" value="dUTPase_trimeric"/>
</dbReference>
<proteinExistence type="inferred from homology"/>
<comment type="function">
    <text evidence="7">This enzyme is involved in nucleotide metabolism: it produces dUMP, the immediate precursor of thymidine nucleotides and it decreases the intracellular concentration of dUTP so that uracil cannot be incorporated into DNA.</text>
</comment>
<dbReference type="GO" id="GO:0000287">
    <property type="term" value="F:magnesium ion binding"/>
    <property type="evidence" value="ECO:0007669"/>
    <property type="project" value="UniProtKB-UniRule"/>
</dbReference>
<dbReference type="EMBL" id="CP002116">
    <property type="protein sequence ID" value="ADK81156.1"/>
    <property type="molecule type" value="Genomic_DNA"/>
</dbReference>
<dbReference type="InterPro" id="IPR008181">
    <property type="entry name" value="dUTPase"/>
</dbReference>
<dbReference type="InterPro" id="IPR036157">
    <property type="entry name" value="dUTPase-like_sf"/>
</dbReference>
<evidence type="ECO:0000256" key="4">
    <source>
        <dbReference type="ARBA" id="ARBA00022842"/>
    </source>
</evidence>
<evidence type="ECO:0000256" key="5">
    <source>
        <dbReference type="ARBA" id="ARBA00023080"/>
    </source>
</evidence>
<dbReference type="SUPFAM" id="SSF51283">
    <property type="entry name" value="dUTPase-like"/>
    <property type="match status" value="1"/>
</dbReference>
<evidence type="ECO:0000256" key="3">
    <source>
        <dbReference type="ARBA" id="ARBA00022801"/>
    </source>
</evidence>
<evidence type="ECO:0000256" key="7">
    <source>
        <dbReference type="HAMAP-Rule" id="MF_00116"/>
    </source>
</evidence>
<dbReference type="AlphaFoldDB" id="E1R1L5"/>
<dbReference type="Pfam" id="PF00692">
    <property type="entry name" value="dUTPase"/>
    <property type="match status" value="1"/>
</dbReference>
<dbReference type="NCBIfam" id="TIGR00576">
    <property type="entry name" value="dut"/>
    <property type="match status" value="1"/>
</dbReference>
<comment type="catalytic activity">
    <reaction evidence="6 7">
        <text>dUTP + H2O = dUMP + diphosphate + H(+)</text>
        <dbReference type="Rhea" id="RHEA:10248"/>
        <dbReference type="ChEBI" id="CHEBI:15377"/>
        <dbReference type="ChEBI" id="CHEBI:15378"/>
        <dbReference type="ChEBI" id="CHEBI:33019"/>
        <dbReference type="ChEBI" id="CHEBI:61555"/>
        <dbReference type="ChEBI" id="CHEBI:246422"/>
        <dbReference type="EC" id="3.6.1.23"/>
    </reaction>
</comment>
<reference evidence="9 10" key="1">
    <citation type="journal article" date="2010" name="Stand. Genomic Sci.">
        <title>Complete genome sequence of Spirochaeta smaragdinae type strain (SEBR 4228).</title>
        <authorList>
            <person name="Mavromatis K."/>
            <person name="Yasawong M."/>
            <person name="Chertkov O."/>
            <person name="Lapidus A."/>
            <person name="Lucas S."/>
            <person name="Nolan M."/>
            <person name="Del Rio T.G."/>
            <person name="Tice H."/>
            <person name="Cheng J.F."/>
            <person name="Pitluck S."/>
            <person name="Liolios K."/>
            <person name="Ivanova N."/>
            <person name="Tapia R."/>
            <person name="Han C."/>
            <person name="Bruce D."/>
            <person name="Goodwin L."/>
            <person name="Pati A."/>
            <person name="Chen A."/>
            <person name="Palaniappan K."/>
            <person name="Land M."/>
            <person name="Hauser L."/>
            <person name="Chang Y.J."/>
            <person name="Jeffries C.D."/>
            <person name="Detter J.C."/>
            <person name="Rohde M."/>
            <person name="Brambilla E."/>
            <person name="Spring S."/>
            <person name="Goker M."/>
            <person name="Sikorski J."/>
            <person name="Woyke T."/>
            <person name="Bristow J."/>
            <person name="Eisen J.A."/>
            <person name="Markowitz V."/>
            <person name="Hugenholtz P."/>
            <person name="Klenk H.P."/>
            <person name="Kyrpides N.C."/>
        </authorList>
    </citation>
    <scope>NUCLEOTIDE SEQUENCE [LARGE SCALE GENOMIC DNA]</scope>
    <source>
        <strain evidence="10">DSM 11293 / JCM 15392 / SEBR 4228</strain>
    </source>
</reference>
<name>E1R1L5_SEDSS</name>
<dbReference type="OrthoDB" id="9809956at2"/>
<evidence type="ECO:0000313" key="10">
    <source>
        <dbReference type="Proteomes" id="UP000002318"/>
    </source>
</evidence>
<comment type="pathway">
    <text evidence="7">Pyrimidine metabolism; dUMP biosynthesis; dUMP from dCTP (dUTP route): step 2/2.</text>
</comment>
<organism evidence="9 10">
    <name type="scientific">Sediminispirochaeta smaragdinae (strain DSM 11293 / JCM 15392 / SEBR 4228)</name>
    <name type="common">Spirochaeta smaragdinae</name>
    <dbReference type="NCBI Taxonomy" id="573413"/>
    <lineage>
        <taxon>Bacteria</taxon>
        <taxon>Pseudomonadati</taxon>
        <taxon>Spirochaetota</taxon>
        <taxon>Spirochaetia</taxon>
        <taxon>Spirochaetales</taxon>
        <taxon>Spirochaetaceae</taxon>
        <taxon>Sediminispirochaeta</taxon>
    </lineage>
</organism>
<dbReference type="KEGG" id="ssm:Spirs_2034"/>
<comment type="caution">
    <text evidence="7">Lacks conserved residue(s) required for the propagation of feature annotation.</text>
</comment>
<dbReference type="eggNOG" id="COG0756">
    <property type="taxonomic scope" value="Bacteria"/>
</dbReference>
<gene>
    <name evidence="7" type="primary">dut</name>
    <name evidence="9" type="ordered locus">Spirs_2034</name>
</gene>
<dbReference type="GO" id="GO:0004170">
    <property type="term" value="F:dUTP diphosphatase activity"/>
    <property type="evidence" value="ECO:0007669"/>
    <property type="project" value="UniProtKB-UniRule"/>
</dbReference>
<feature type="binding site" evidence="7">
    <location>
        <position position="78"/>
    </location>
    <ligand>
        <name>substrate</name>
    </ligand>
</feature>
<evidence type="ECO:0000259" key="8">
    <source>
        <dbReference type="Pfam" id="PF00692"/>
    </source>
</evidence>
<dbReference type="CDD" id="cd07557">
    <property type="entry name" value="trimeric_dUTPase"/>
    <property type="match status" value="1"/>
</dbReference>
<dbReference type="NCBIfam" id="NF001862">
    <property type="entry name" value="PRK00601.1"/>
    <property type="match status" value="1"/>
</dbReference>
<dbReference type="UniPathway" id="UPA00610">
    <property type="reaction ID" value="UER00666"/>
</dbReference>
<dbReference type="Gene3D" id="2.70.40.10">
    <property type="match status" value="1"/>
</dbReference>
<evidence type="ECO:0000313" key="9">
    <source>
        <dbReference type="EMBL" id="ADK81156.1"/>
    </source>
</evidence>
<dbReference type="GO" id="GO:0046081">
    <property type="term" value="P:dUTP catabolic process"/>
    <property type="evidence" value="ECO:0007669"/>
    <property type="project" value="InterPro"/>
</dbReference>
<dbReference type="HAMAP" id="MF_00116">
    <property type="entry name" value="dUTPase_bact"/>
    <property type="match status" value="1"/>
</dbReference>
<dbReference type="FunFam" id="2.70.40.10:FF:000002">
    <property type="entry name" value="dUTP diphosphatase"/>
    <property type="match status" value="1"/>
</dbReference>
<dbReference type="EC" id="3.6.1.23" evidence="7"/>
<comment type="similarity">
    <text evidence="1 7">Belongs to the dUTPase family.</text>
</comment>
<keyword evidence="10" id="KW-1185">Reference proteome</keyword>
<keyword evidence="2 7" id="KW-0479">Metal-binding</keyword>
<sequence>MTKIIVHGTFDAQLMPQYASAHASGADLHADIAKPVILPPGERAMIPTGVRIQIPEGFEAQVRPRSGLAARNGLTVLNTPGTIDCDYRGEIKIILINLGRESFSVEPGMRIAQLVFAPVVQAEFIQIEELEQSDRGHGGFGSTGI</sequence>
<evidence type="ECO:0000256" key="1">
    <source>
        <dbReference type="ARBA" id="ARBA00006581"/>
    </source>
</evidence>
<protein>
    <recommendedName>
        <fullName evidence="7">Deoxyuridine 5'-triphosphate nucleotidohydrolase</fullName>
        <shortName evidence="7">dUTPase</shortName>
        <ecNumber evidence="7">3.6.1.23</ecNumber>
    </recommendedName>
    <alternativeName>
        <fullName evidence="7">dUTP pyrophosphatase</fullName>
    </alternativeName>
</protein>
<accession>E1R1L5</accession>
<dbReference type="InterPro" id="IPR029054">
    <property type="entry name" value="dUTPase-like"/>
</dbReference>
<evidence type="ECO:0000256" key="6">
    <source>
        <dbReference type="ARBA" id="ARBA00047686"/>
    </source>
</evidence>
<dbReference type="PANTHER" id="PTHR11241">
    <property type="entry name" value="DEOXYURIDINE 5'-TRIPHOSPHATE NUCLEOTIDOHYDROLASE"/>
    <property type="match status" value="1"/>
</dbReference>
<keyword evidence="3 7" id="KW-0378">Hydrolase</keyword>
<evidence type="ECO:0000256" key="2">
    <source>
        <dbReference type="ARBA" id="ARBA00022723"/>
    </source>
</evidence>
<dbReference type="GO" id="GO:0006226">
    <property type="term" value="P:dUMP biosynthetic process"/>
    <property type="evidence" value="ECO:0007669"/>
    <property type="project" value="UniProtKB-UniRule"/>
</dbReference>
<dbReference type="PANTHER" id="PTHR11241:SF0">
    <property type="entry name" value="DEOXYURIDINE 5'-TRIPHOSPHATE NUCLEOTIDOHYDROLASE"/>
    <property type="match status" value="1"/>
</dbReference>
<feature type="binding site" evidence="7">
    <location>
        <begin position="82"/>
        <end position="84"/>
    </location>
    <ligand>
        <name>substrate</name>
    </ligand>
</feature>